<dbReference type="Gene3D" id="3.40.430.10">
    <property type="entry name" value="Dihydrofolate Reductase, subunit A"/>
    <property type="match status" value="1"/>
</dbReference>
<dbReference type="InterPro" id="IPR050765">
    <property type="entry name" value="Riboflavin_Biosynth_HTPR"/>
</dbReference>
<feature type="domain" description="Bacterial bifunctional deaminase-reductase C-terminal" evidence="1">
    <location>
        <begin position="5"/>
        <end position="177"/>
    </location>
</feature>
<dbReference type="Pfam" id="PF01872">
    <property type="entry name" value="RibD_C"/>
    <property type="match status" value="1"/>
</dbReference>
<dbReference type="OrthoDB" id="7949219at2"/>
<dbReference type="EMBL" id="RHHB01000002">
    <property type="protein sequence ID" value="RNB51796.1"/>
    <property type="molecule type" value="Genomic_DNA"/>
</dbReference>
<accession>A0A3M8AKP5</accession>
<name>A0A3M8AKP5_9MICO</name>
<comment type="caution">
    <text evidence="2">The sequence shown here is derived from an EMBL/GenBank/DDBJ whole genome shotgun (WGS) entry which is preliminary data.</text>
</comment>
<proteinExistence type="predicted"/>
<organism evidence="2 3">
    <name type="scientific">Agromyces tardus</name>
    <dbReference type="NCBI Taxonomy" id="2583849"/>
    <lineage>
        <taxon>Bacteria</taxon>
        <taxon>Bacillati</taxon>
        <taxon>Actinomycetota</taxon>
        <taxon>Actinomycetes</taxon>
        <taxon>Micrococcales</taxon>
        <taxon>Microbacteriaceae</taxon>
        <taxon>Agromyces</taxon>
    </lineage>
</organism>
<dbReference type="AlphaFoldDB" id="A0A3M8AKP5"/>
<dbReference type="InterPro" id="IPR024072">
    <property type="entry name" value="DHFR-like_dom_sf"/>
</dbReference>
<dbReference type="SUPFAM" id="SSF53597">
    <property type="entry name" value="Dihydrofolate reductase-like"/>
    <property type="match status" value="1"/>
</dbReference>
<evidence type="ECO:0000313" key="2">
    <source>
        <dbReference type="EMBL" id="RNB51796.1"/>
    </source>
</evidence>
<dbReference type="RefSeq" id="WP_122935430.1">
    <property type="nucleotide sequence ID" value="NZ_JBHSNT010000044.1"/>
</dbReference>
<protein>
    <submittedName>
        <fullName evidence="2">Deaminase</fullName>
    </submittedName>
</protein>
<dbReference type="Proteomes" id="UP000275048">
    <property type="component" value="Unassembled WGS sequence"/>
</dbReference>
<dbReference type="PANTHER" id="PTHR38011">
    <property type="entry name" value="DIHYDROFOLATE REDUCTASE FAMILY PROTEIN (AFU_ORTHOLOGUE AFUA_8G06820)"/>
    <property type="match status" value="1"/>
</dbReference>
<gene>
    <name evidence="2" type="ORF">EDM22_02240</name>
</gene>
<dbReference type="GO" id="GO:0009231">
    <property type="term" value="P:riboflavin biosynthetic process"/>
    <property type="evidence" value="ECO:0007669"/>
    <property type="project" value="InterPro"/>
</dbReference>
<dbReference type="PANTHER" id="PTHR38011:SF11">
    <property type="entry name" value="2,5-DIAMINO-6-RIBOSYLAMINO-4(3H)-PYRIMIDINONE 5'-PHOSPHATE REDUCTASE"/>
    <property type="match status" value="1"/>
</dbReference>
<keyword evidence="3" id="KW-1185">Reference proteome</keyword>
<evidence type="ECO:0000259" key="1">
    <source>
        <dbReference type="Pfam" id="PF01872"/>
    </source>
</evidence>
<evidence type="ECO:0000313" key="3">
    <source>
        <dbReference type="Proteomes" id="UP000275048"/>
    </source>
</evidence>
<dbReference type="GO" id="GO:0008703">
    <property type="term" value="F:5-amino-6-(5-phosphoribosylamino)uracil reductase activity"/>
    <property type="evidence" value="ECO:0007669"/>
    <property type="project" value="InterPro"/>
</dbReference>
<reference evidence="2 3" key="1">
    <citation type="submission" date="2018-10" db="EMBL/GenBank/DDBJ databases">
        <title>Isolation, diversity and antibacterial activity of antinobacteria from the wheat rhizosphere soil.</title>
        <authorList>
            <person name="Sun T."/>
        </authorList>
    </citation>
    <scope>NUCLEOTIDE SEQUENCE [LARGE SCALE GENOMIC DNA]</scope>
    <source>
        <strain evidence="2 3">SJ-23</strain>
    </source>
</reference>
<sequence>MGRLVYSTLASLDGFIADEDGRFDWAVPSAEVHAAVNARLHGVGTFLLGRRLYEVMRAWDAVDVTGQPAEVVGFARIWRAADKVVYSRTLRSVEEPRTRLERHFEVDGVRRFVAAAGRDVAIGGPDLAAAAFRAAIVDDVVLHVFPVLIGAGTTAFPADVRLDLELVAERRFGDGVVGLEYRRARS</sequence>
<dbReference type="InterPro" id="IPR002734">
    <property type="entry name" value="RibDG_C"/>
</dbReference>